<protein>
    <submittedName>
        <fullName evidence="2">Uncharacterized protein</fullName>
    </submittedName>
</protein>
<keyword evidence="1" id="KW-1185">Reference proteome</keyword>
<sequence length="68" mass="7311">MLASSMFAEWAKQNAATFGDLHRLGSLQQRSDSAAAAALLPFVAFGPSVPFRKPTIIQREDSKVAGTF</sequence>
<reference evidence="2" key="1">
    <citation type="submission" date="2024-02" db="UniProtKB">
        <authorList>
            <consortium name="WormBaseParasite"/>
        </authorList>
    </citation>
    <scope>IDENTIFICATION</scope>
</reference>
<organism evidence="1 2">
    <name type="scientific">Mesorhabditis belari</name>
    <dbReference type="NCBI Taxonomy" id="2138241"/>
    <lineage>
        <taxon>Eukaryota</taxon>
        <taxon>Metazoa</taxon>
        <taxon>Ecdysozoa</taxon>
        <taxon>Nematoda</taxon>
        <taxon>Chromadorea</taxon>
        <taxon>Rhabditida</taxon>
        <taxon>Rhabditina</taxon>
        <taxon>Rhabditomorpha</taxon>
        <taxon>Rhabditoidea</taxon>
        <taxon>Rhabditidae</taxon>
        <taxon>Mesorhabditinae</taxon>
        <taxon>Mesorhabditis</taxon>
    </lineage>
</organism>
<name>A0AAF3EH96_9BILA</name>
<evidence type="ECO:0000313" key="1">
    <source>
        <dbReference type="Proteomes" id="UP000887575"/>
    </source>
</evidence>
<evidence type="ECO:0000313" key="2">
    <source>
        <dbReference type="WBParaSite" id="MBELARI_LOCUS13372"/>
    </source>
</evidence>
<dbReference type="WBParaSite" id="MBELARI_LOCUS13372">
    <property type="protein sequence ID" value="MBELARI_LOCUS13372"/>
    <property type="gene ID" value="MBELARI_LOCUS13372"/>
</dbReference>
<dbReference type="AlphaFoldDB" id="A0AAF3EH96"/>
<proteinExistence type="predicted"/>
<accession>A0AAF3EH96</accession>
<dbReference type="Proteomes" id="UP000887575">
    <property type="component" value="Unassembled WGS sequence"/>
</dbReference>